<name>A0A2M6XTY3_9BACT</name>
<evidence type="ECO:0000313" key="2">
    <source>
        <dbReference type="Proteomes" id="UP000229784"/>
    </source>
</evidence>
<accession>A0A2M6XTY3</accession>
<proteinExistence type="predicted"/>
<protein>
    <submittedName>
        <fullName evidence="1">Uncharacterized protein</fullName>
    </submittedName>
</protein>
<comment type="caution">
    <text evidence="1">The sequence shown here is derived from an EMBL/GenBank/DDBJ whole genome shotgun (WGS) entry which is preliminary data.</text>
</comment>
<dbReference type="EMBL" id="PEXQ01000065">
    <property type="protein sequence ID" value="PIU14595.1"/>
    <property type="molecule type" value="Genomic_DNA"/>
</dbReference>
<evidence type="ECO:0000313" key="1">
    <source>
        <dbReference type="EMBL" id="PIU14595.1"/>
    </source>
</evidence>
<organism evidence="1 2">
    <name type="scientific">bacterium (Candidatus Gribaldobacteria) CG08_land_8_20_14_0_20_39_15</name>
    <dbReference type="NCBI Taxonomy" id="2014273"/>
    <lineage>
        <taxon>Bacteria</taxon>
        <taxon>Candidatus Gribaldobacteria</taxon>
    </lineage>
</organism>
<gene>
    <name evidence="1" type="ORF">COT20_02640</name>
</gene>
<reference evidence="2" key="1">
    <citation type="submission" date="2017-09" db="EMBL/GenBank/DDBJ databases">
        <title>Depth-based differentiation of microbial function through sediment-hosted aquifers and enrichment of novel symbionts in the deep terrestrial subsurface.</title>
        <authorList>
            <person name="Probst A.J."/>
            <person name="Ladd B."/>
            <person name="Jarett J.K."/>
            <person name="Geller-Mcgrath D.E."/>
            <person name="Sieber C.M.K."/>
            <person name="Emerson J.B."/>
            <person name="Anantharaman K."/>
            <person name="Thomas B.C."/>
            <person name="Malmstrom R."/>
            <person name="Stieglmeier M."/>
            <person name="Klingl A."/>
            <person name="Woyke T."/>
            <person name="Ryan C.M."/>
            <person name="Banfield J.F."/>
        </authorList>
    </citation>
    <scope>NUCLEOTIDE SEQUENCE [LARGE SCALE GENOMIC DNA]</scope>
</reference>
<sequence length="230" mass="27148">MPKIQEKQKAIGLRKQGLSYNEILREVPVAKSTLSLWLRSVGLSQKQKQKLTEKKLASMRRGQEACRVKRIKITKEIKDEAIKEIGKLAERELWLISTTLYWAEGEKEKEIEGRIRSGRVRLSNSDPFLIKIFLKWLTEVCRVPKTDIAFRIYLHEASRYRLSEVQRHWSKMLELPIDYFQKVSWKKDKIKTKRKNTGENYFGSIDLYVRKSTTLYREIAGWIEGVCKNL</sequence>
<dbReference type="AlphaFoldDB" id="A0A2M6XTY3"/>
<dbReference type="Proteomes" id="UP000229784">
    <property type="component" value="Unassembled WGS sequence"/>
</dbReference>